<evidence type="ECO:0000256" key="2">
    <source>
        <dbReference type="ARBA" id="ARBA00012980"/>
    </source>
</evidence>
<evidence type="ECO:0000256" key="8">
    <source>
        <dbReference type="ARBA" id="ARBA00022840"/>
    </source>
</evidence>
<dbReference type="STRING" id="286727.SAMN02982917_4864"/>
<feature type="domain" description="Thymidylate kinase-like" evidence="13">
    <location>
        <begin position="17"/>
        <end position="205"/>
    </location>
</feature>
<sequence>MPTSFTASANRGRFITLEGGEGAGKSTQLRRLADTLRARGIDVVTTREPGGSPGAEEIRGLLVTGETGRWSPVTEALLHTAARRDHLERTVWPALEAGKWVLCDRFFDSTMAYQGYGLGLGRELVETLQRAALGEFRPDLTLILDIDVELGLRRAASRHGGEDRYERMDIGFHQRLRDGFLDIARREPERCAVVDADADLDGVQARVWDAVAGRLGLAQGLAS</sequence>
<dbReference type="EC" id="2.7.4.9" evidence="2 12"/>
<keyword evidence="4 12" id="KW-0808">Transferase</keyword>
<organism evidence="14 15">
    <name type="scientific">Azospirillum oryzae</name>
    <dbReference type="NCBI Taxonomy" id="286727"/>
    <lineage>
        <taxon>Bacteria</taxon>
        <taxon>Pseudomonadati</taxon>
        <taxon>Pseudomonadota</taxon>
        <taxon>Alphaproteobacteria</taxon>
        <taxon>Rhodospirillales</taxon>
        <taxon>Azospirillaceae</taxon>
        <taxon>Azospirillum</taxon>
    </lineage>
</organism>
<dbReference type="CDD" id="cd01672">
    <property type="entry name" value="TMPK"/>
    <property type="match status" value="1"/>
</dbReference>
<evidence type="ECO:0000256" key="12">
    <source>
        <dbReference type="HAMAP-Rule" id="MF_00165"/>
    </source>
</evidence>
<evidence type="ECO:0000256" key="11">
    <source>
        <dbReference type="ARBA" id="ARBA00057735"/>
    </source>
</evidence>
<evidence type="ECO:0000259" key="13">
    <source>
        <dbReference type="Pfam" id="PF02223"/>
    </source>
</evidence>
<dbReference type="InterPro" id="IPR018094">
    <property type="entry name" value="Thymidylate_kinase"/>
</dbReference>
<dbReference type="GO" id="GO:0006233">
    <property type="term" value="P:dTDP biosynthetic process"/>
    <property type="evidence" value="ECO:0007669"/>
    <property type="project" value="InterPro"/>
</dbReference>
<dbReference type="Pfam" id="PF02223">
    <property type="entry name" value="Thymidylate_kin"/>
    <property type="match status" value="1"/>
</dbReference>
<evidence type="ECO:0000256" key="5">
    <source>
        <dbReference type="ARBA" id="ARBA00022727"/>
    </source>
</evidence>
<evidence type="ECO:0000256" key="3">
    <source>
        <dbReference type="ARBA" id="ARBA00017144"/>
    </source>
</evidence>
<dbReference type="PANTHER" id="PTHR10344">
    <property type="entry name" value="THYMIDYLATE KINASE"/>
    <property type="match status" value="1"/>
</dbReference>
<dbReference type="GO" id="GO:0006235">
    <property type="term" value="P:dTTP biosynthetic process"/>
    <property type="evidence" value="ECO:0007669"/>
    <property type="project" value="UniProtKB-UniRule"/>
</dbReference>
<keyword evidence="5 12" id="KW-0545">Nucleotide biosynthesis</keyword>
<dbReference type="GO" id="GO:0005829">
    <property type="term" value="C:cytosol"/>
    <property type="evidence" value="ECO:0007669"/>
    <property type="project" value="TreeGrafter"/>
</dbReference>
<dbReference type="AlphaFoldDB" id="A0A1X7H3I8"/>
<evidence type="ECO:0000256" key="7">
    <source>
        <dbReference type="ARBA" id="ARBA00022777"/>
    </source>
</evidence>
<dbReference type="EMBL" id="FXAK01000007">
    <property type="protein sequence ID" value="SMF78974.1"/>
    <property type="molecule type" value="Genomic_DNA"/>
</dbReference>
<dbReference type="SUPFAM" id="SSF52540">
    <property type="entry name" value="P-loop containing nucleoside triphosphate hydrolases"/>
    <property type="match status" value="1"/>
</dbReference>
<dbReference type="PROSITE" id="PS01331">
    <property type="entry name" value="THYMIDYLATE_KINASE"/>
    <property type="match status" value="1"/>
</dbReference>
<dbReference type="RefSeq" id="WP_085090695.1">
    <property type="nucleotide sequence ID" value="NZ_FXAK01000007.1"/>
</dbReference>
<dbReference type="FunFam" id="3.40.50.300:FF:000225">
    <property type="entry name" value="Thymidylate kinase"/>
    <property type="match status" value="1"/>
</dbReference>
<dbReference type="PANTHER" id="PTHR10344:SF4">
    <property type="entry name" value="UMP-CMP KINASE 2, MITOCHONDRIAL"/>
    <property type="match status" value="1"/>
</dbReference>
<keyword evidence="7 12" id="KW-0418">Kinase</keyword>
<evidence type="ECO:0000313" key="15">
    <source>
        <dbReference type="Proteomes" id="UP000192936"/>
    </source>
</evidence>
<evidence type="ECO:0000256" key="1">
    <source>
        <dbReference type="ARBA" id="ARBA00009776"/>
    </source>
</evidence>
<proteinExistence type="inferred from homology"/>
<dbReference type="GO" id="GO:0005524">
    <property type="term" value="F:ATP binding"/>
    <property type="evidence" value="ECO:0007669"/>
    <property type="project" value="UniProtKB-UniRule"/>
</dbReference>
<evidence type="ECO:0000256" key="6">
    <source>
        <dbReference type="ARBA" id="ARBA00022741"/>
    </source>
</evidence>
<comment type="catalytic activity">
    <reaction evidence="10 12">
        <text>dTMP + ATP = dTDP + ADP</text>
        <dbReference type="Rhea" id="RHEA:13517"/>
        <dbReference type="ChEBI" id="CHEBI:30616"/>
        <dbReference type="ChEBI" id="CHEBI:58369"/>
        <dbReference type="ChEBI" id="CHEBI:63528"/>
        <dbReference type="ChEBI" id="CHEBI:456216"/>
        <dbReference type="EC" id="2.7.4.9"/>
    </reaction>
</comment>
<reference evidence="14 15" key="1">
    <citation type="submission" date="2017-04" db="EMBL/GenBank/DDBJ databases">
        <authorList>
            <person name="Afonso C.L."/>
            <person name="Miller P.J."/>
            <person name="Scott M.A."/>
            <person name="Spackman E."/>
            <person name="Goraichik I."/>
            <person name="Dimitrov K.M."/>
            <person name="Suarez D.L."/>
            <person name="Swayne D.E."/>
        </authorList>
    </citation>
    <scope>NUCLEOTIDE SEQUENCE [LARGE SCALE GENOMIC DNA]</scope>
    <source>
        <strain evidence="14 15">A2P</strain>
    </source>
</reference>
<comment type="function">
    <text evidence="11 12">Phosphorylation of dTMP to form dTDP in both de novo and salvage pathways of dTTP synthesis.</text>
</comment>
<dbReference type="InterPro" id="IPR039430">
    <property type="entry name" value="Thymidylate_kin-like_dom"/>
</dbReference>
<keyword evidence="8 12" id="KW-0067">ATP-binding</keyword>
<name>A0A1X7H3I8_9PROT</name>
<evidence type="ECO:0000256" key="10">
    <source>
        <dbReference type="ARBA" id="ARBA00048743"/>
    </source>
</evidence>
<evidence type="ECO:0000256" key="9">
    <source>
        <dbReference type="ARBA" id="ARBA00029962"/>
    </source>
</evidence>
<feature type="binding site" evidence="12">
    <location>
        <begin position="19"/>
        <end position="26"/>
    </location>
    <ligand>
        <name>ATP</name>
        <dbReference type="ChEBI" id="CHEBI:30616"/>
    </ligand>
</feature>
<protein>
    <recommendedName>
        <fullName evidence="3 12">Thymidylate kinase</fullName>
        <ecNumber evidence="2 12">2.7.4.9</ecNumber>
    </recommendedName>
    <alternativeName>
        <fullName evidence="9 12">dTMP kinase</fullName>
    </alternativeName>
</protein>
<dbReference type="GO" id="GO:0006227">
    <property type="term" value="P:dUDP biosynthetic process"/>
    <property type="evidence" value="ECO:0007669"/>
    <property type="project" value="TreeGrafter"/>
</dbReference>
<dbReference type="Proteomes" id="UP000192936">
    <property type="component" value="Unassembled WGS sequence"/>
</dbReference>
<dbReference type="Gene3D" id="3.40.50.300">
    <property type="entry name" value="P-loop containing nucleotide triphosphate hydrolases"/>
    <property type="match status" value="1"/>
</dbReference>
<dbReference type="NCBIfam" id="TIGR00041">
    <property type="entry name" value="DTMP_kinase"/>
    <property type="match status" value="1"/>
</dbReference>
<dbReference type="HAMAP" id="MF_00165">
    <property type="entry name" value="Thymidylate_kinase"/>
    <property type="match status" value="1"/>
</dbReference>
<dbReference type="InterPro" id="IPR027417">
    <property type="entry name" value="P-loop_NTPase"/>
</dbReference>
<gene>
    <name evidence="12" type="primary">tmk</name>
    <name evidence="14" type="ORF">SAMN02982917_4864</name>
</gene>
<dbReference type="OrthoDB" id="9774907at2"/>
<comment type="similarity">
    <text evidence="1 12">Belongs to the thymidylate kinase family.</text>
</comment>
<evidence type="ECO:0000313" key="14">
    <source>
        <dbReference type="EMBL" id="SMF78974.1"/>
    </source>
</evidence>
<accession>A0A1X7H3I8</accession>
<evidence type="ECO:0000256" key="4">
    <source>
        <dbReference type="ARBA" id="ARBA00022679"/>
    </source>
</evidence>
<keyword evidence="6 12" id="KW-0547">Nucleotide-binding</keyword>
<dbReference type="GO" id="GO:0004798">
    <property type="term" value="F:dTMP kinase activity"/>
    <property type="evidence" value="ECO:0007669"/>
    <property type="project" value="UniProtKB-UniRule"/>
</dbReference>
<dbReference type="InterPro" id="IPR018095">
    <property type="entry name" value="Thymidylate_kin_CS"/>
</dbReference>